<reference evidence="1" key="2">
    <citation type="submission" date="2021-01" db="EMBL/GenBank/DDBJ databases">
        <authorList>
            <person name="Schikora-Tamarit M.A."/>
        </authorList>
    </citation>
    <scope>NUCLEOTIDE SEQUENCE</scope>
    <source>
        <strain evidence="1">CBS2887</strain>
    </source>
</reference>
<dbReference type="Proteomes" id="UP000774326">
    <property type="component" value="Unassembled WGS sequence"/>
</dbReference>
<protein>
    <submittedName>
        <fullName evidence="1">Uncharacterized protein</fullName>
    </submittedName>
</protein>
<keyword evidence="2" id="KW-1185">Reference proteome</keyword>
<accession>A0A9P8PYX7</accession>
<comment type="caution">
    <text evidence="1">The sequence shown here is derived from an EMBL/GenBank/DDBJ whole genome shotgun (WGS) entry which is preliminary data.</text>
</comment>
<name>A0A9P8PYX7_WICPI</name>
<organism evidence="1 2">
    <name type="scientific">Wickerhamomyces pijperi</name>
    <name type="common">Yeast</name>
    <name type="synonym">Pichia pijperi</name>
    <dbReference type="NCBI Taxonomy" id="599730"/>
    <lineage>
        <taxon>Eukaryota</taxon>
        <taxon>Fungi</taxon>
        <taxon>Dikarya</taxon>
        <taxon>Ascomycota</taxon>
        <taxon>Saccharomycotina</taxon>
        <taxon>Saccharomycetes</taxon>
        <taxon>Phaffomycetales</taxon>
        <taxon>Wickerhamomycetaceae</taxon>
        <taxon>Wickerhamomyces</taxon>
    </lineage>
</organism>
<evidence type="ECO:0000313" key="2">
    <source>
        <dbReference type="Proteomes" id="UP000774326"/>
    </source>
</evidence>
<gene>
    <name evidence="1" type="ORF">WICPIJ_007972</name>
</gene>
<reference evidence="1" key="1">
    <citation type="journal article" date="2021" name="Open Biol.">
        <title>Shared evolutionary footprints suggest mitochondrial oxidative damage underlies multiple complex I losses in fungi.</title>
        <authorList>
            <person name="Schikora-Tamarit M.A."/>
            <person name="Marcet-Houben M."/>
            <person name="Nosek J."/>
            <person name="Gabaldon T."/>
        </authorList>
    </citation>
    <scope>NUCLEOTIDE SEQUENCE</scope>
    <source>
        <strain evidence="1">CBS2887</strain>
    </source>
</reference>
<dbReference type="EMBL" id="JAEUBG010004611">
    <property type="protein sequence ID" value="KAH3681058.1"/>
    <property type="molecule type" value="Genomic_DNA"/>
</dbReference>
<proteinExistence type="predicted"/>
<sequence>MIRFLNEFSLWISEESNLIGTFNSIRPSLEDKWIVDTNNEDLINTLGLELVNQLDVAWDVGGRTSWGEGTWNTNNDVTTSGDLFS</sequence>
<evidence type="ECO:0000313" key="1">
    <source>
        <dbReference type="EMBL" id="KAH3681058.1"/>
    </source>
</evidence>
<dbReference type="AlphaFoldDB" id="A0A9P8PYX7"/>